<evidence type="ECO:0000256" key="9">
    <source>
        <dbReference type="SAM" id="MobiDB-lite"/>
    </source>
</evidence>
<dbReference type="GO" id="GO:0005634">
    <property type="term" value="C:nucleus"/>
    <property type="evidence" value="ECO:0007669"/>
    <property type="project" value="UniProtKB-SubCell"/>
</dbReference>
<keyword evidence="4" id="KW-0862">Zinc</keyword>
<feature type="domain" description="SBP-type" evidence="10">
    <location>
        <begin position="73"/>
        <end position="150"/>
    </location>
</feature>
<comment type="subcellular location">
    <subcellularLocation>
        <location evidence="1">Nucleus</location>
    </subcellularLocation>
</comment>
<evidence type="ECO:0000256" key="1">
    <source>
        <dbReference type="ARBA" id="ARBA00004123"/>
    </source>
</evidence>
<keyword evidence="5" id="KW-0238">DNA-binding</keyword>
<keyword evidence="3 8" id="KW-0863">Zinc-finger</keyword>
<dbReference type="InterPro" id="IPR036893">
    <property type="entry name" value="SBP_sf"/>
</dbReference>
<accession>A9NSA8</accession>
<dbReference type="FunFam" id="4.10.1100.10:FF:000001">
    <property type="entry name" value="Squamosa promoter-binding-like protein 14"/>
    <property type="match status" value="1"/>
</dbReference>
<feature type="region of interest" description="Disordered" evidence="9">
    <location>
        <begin position="141"/>
        <end position="162"/>
    </location>
</feature>
<dbReference type="AlphaFoldDB" id="A9NSA8"/>
<evidence type="ECO:0000256" key="3">
    <source>
        <dbReference type="ARBA" id="ARBA00022771"/>
    </source>
</evidence>
<proteinExistence type="evidence at transcript level"/>
<feature type="region of interest" description="Disordered" evidence="9">
    <location>
        <begin position="1"/>
        <end position="76"/>
    </location>
</feature>
<dbReference type="Gene3D" id="4.10.1100.10">
    <property type="entry name" value="Transcription factor, SBP-box domain"/>
    <property type="match status" value="1"/>
</dbReference>
<dbReference type="PANTHER" id="PTHR31251:SF226">
    <property type="entry name" value="SQUAMOSA PROMOTER-BINDING-LIKE PROTEIN 6"/>
    <property type="match status" value="1"/>
</dbReference>
<dbReference type="Pfam" id="PF03110">
    <property type="entry name" value="SBP"/>
    <property type="match status" value="1"/>
</dbReference>
<dbReference type="EMBL" id="EF084194">
    <property type="protein sequence ID" value="ABK23519.1"/>
    <property type="molecule type" value="mRNA"/>
</dbReference>
<feature type="compositionally biased region" description="Low complexity" evidence="9">
    <location>
        <begin position="48"/>
        <end position="75"/>
    </location>
</feature>
<reference evidence="11" key="1">
    <citation type="journal article" date="2008" name="BMC Genomics">
        <title>A conifer genomics resource of 200,000 spruce (Picea spp.) ESTs and 6,464 high-quality, sequence-finished full-length cDNAs for Sitka spruce (Picea sitchensis).</title>
        <authorList>
            <person name="Ralph S.G."/>
            <person name="Chun H.J."/>
            <person name="Kolosova N."/>
            <person name="Cooper D."/>
            <person name="Oddy C."/>
            <person name="Ritland C.E."/>
            <person name="Kirkpatrick R."/>
            <person name="Moore R."/>
            <person name="Barber S."/>
            <person name="Holt R.A."/>
            <person name="Jones S.J."/>
            <person name="Marra M.A."/>
            <person name="Douglas C.J."/>
            <person name="Ritland K."/>
            <person name="Bohlmann J."/>
        </authorList>
    </citation>
    <scope>NUCLEOTIDE SEQUENCE</scope>
    <source>
        <tissue evidence="11">Bark</tissue>
    </source>
</reference>
<evidence type="ECO:0000256" key="2">
    <source>
        <dbReference type="ARBA" id="ARBA00022723"/>
    </source>
</evidence>
<evidence type="ECO:0000256" key="6">
    <source>
        <dbReference type="ARBA" id="ARBA00023163"/>
    </source>
</evidence>
<evidence type="ECO:0000256" key="8">
    <source>
        <dbReference type="PROSITE-ProRule" id="PRU00470"/>
    </source>
</evidence>
<sequence>MKNPELPVEMDEVEVKVDIQSTNASADEPRTAKRQGFELARIPEDPASKPTALSSPKKPKAASSSSSSPRAQPPACQVEKCAADLADAKEYYRRHRVCEQHSKARVVLVLGLQQRFCQQCSRFHVLEEFDEAKRSCRRRLAGHNERRRKTPSDSSVDRLDSNHHLNDNWLRHMTESDKMTMVLERNTTAKVCKEIKNH</sequence>
<evidence type="ECO:0000256" key="7">
    <source>
        <dbReference type="ARBA" id="ARBA00023242"/>
    </source>
</evidence>
<dbReference type="GO" id="GO:0008270">
    <property type="term" value="F:zinc ion binding"/>
    <property type="evidence" value="ECO:0007669"/>
    <property type="project" value="UniProtKB-KW"/>
</dbReference>
<organism evidence="11">
    <name type="scientific">Picea sitchensis</name>
    <name type="common">Sitka spruce</name>
    <name type="synonym">Pinus sitchensis</name>
    <dbReference type="NCBI Taxonomy" id="3332"/>
    <lineage>
        <taxon>Eukaryota</taxon>
        <taxon>Viridiplantae</taxon>
        <taxon>Streptophyta</taxon>
        <taxon>Embryophyta</taxon>
        <taxon>Tracheophyta</taxon>
        <taxon>Spermatophyta</taxon>
        <taxon>Pinopsida</taxon>
        <taxon>Pinidae</taxon>
        <taxon>Conifers I</taxon>
        <taxon>Pinales</taxon>
        <taxon>Pinaceae</taxon>
        <taxon>Picea</taxon>
    </lineage>
</organism>
<dbReference type="SUPFAM" id="SSF103612">
    <property type="entry name" value="SBT domain"/>
    <property type="match status" value="1"/>
</dbReference>
<dbReference type="InterPro" id="IPR004333">
    <property type="entry name" value="SBP_dom"/>
</dbReference>
<evidence type="ECO:0000313" key="11">
    <source>
        <dbReference type="EMBL" id="ABK23519.1"/>
    </source>
</evidence>
<dbReference type="InterPro" id="IPR044817">
    <property type="entry name" value="SBP-like"/>
</dbReference>
<name>A9NSA8_PICSI</name>
<dbReference type="PANTHER" id="PTHR31251">
    <property type="entry name" value="SQUAMOSA PROMOTER-BINDING-LIKE PROTEIN 4"/>
    <property type="match status" value="1"/>
</dbReference>
<protein>
    <recommendedName>
        <fullName evidence="10">SBP-type domain-containing protein</fullName>
    </recommendedName>
</protein>
<evidence type="ECO:0000256" key="4">
    <source>
        <dbReference type="ARBA" id="ARBA00022833"/>
    </source>
</evidence>
<keyword evidence="6" id="KW-0804">Transcription</keyword>
<dbReference type="GO" id="GO:0003677">
    <property type="term" value="F:DNA binding"/>
    <property type="evidence" value="ECO:0007669"/>
    <property type="project" value="UniProtKB-KW"/>
</dbReference>
<evidence type="ECO:0000259" key="10">
    <source>
        <dbReference type="PROSITE" id="PS51141"/>
    </source>
</evidence>
<evidence type="ECO:0000256" key="5">
    <source>
        <dbReference type="ARBA" id="ARBA00023125"/>
    </source>
</evidence>
<keyword evidence="7" id="KW-0539">Nucleus</keyword>
<keyword evidence="2" id="KW-0479">Metal-binding</keyword>
<dbReference type="PROSITE" id="PS51141">
    <property type="entry name" value="ZF_SBP"/>
    <property type="match status" value="1"/>
</dbReference>